<organism evidence="2 3">
    <name type="scientific">Enterospora canceri</name>
    <dbReference type="NCBI Taxonomy" id="1081671"/>
    <lineage>
        <taxon>Eukaryota</taxon>
        <taxon>Fungi</taxon>
        <taxon>Fungi incertae sedis</taxon>
        <taxon>Microsporidia</taxon>
        <taxon>Enterocytozoonidae</taxon>
        <taxon>Enterospora</taxon>
    </lineage>
</organism>
<dbReference type="Proteomes" id="UP000192639">
    <property type="component" value="Unassembled WGS sequence"/>
</dbReference>
<dbReference type="OrthoDB" id="5534248at2759"/>
<dbReference type="InterPro" id="IPR036691">
    <property type="entry name" value="Endo/exonu/phosph_ase_sf"/>
</dbReference>
<dbReference type="PANTHER" id="PTHR33332">
    <property type="entry name" value="REVERSE TRANSCRIPTASE DOMAIN-CONTAINING PROTEIN"/>
    <property type="match status" value="1"/>
</dbReference>
<dbReference type="SUPFAM" id="SSF56219">
    <property type="entry name" value="DNase I-like"/>
    <property type="match status" value="1"/>
</dbReference>
<dbReference type="EMBL" id="LWDP01000127">
    <property type="protein sequence ID" value="ORD93263.1"/>
    <property type="molecule type" value="Genomic_DNA"/>
</dbReference>
<dbReference type="VEuPathDB" id="MicrosporidiaDB:ECANGB1_429"/>
<proteinExistence type="predicted"/>
<dbReference type="PRINTS" id="PR01345">
    <property type="entry name" value="CERVTRCPTASE"/>
</dbReference>
<protein>
    <submittedName>
        <fullName evidence="2">RTJK</fullName>
    </submittedName>
</protein>
<dbReference type="InterPro" id="IPR043502">
    <property type="entry name" value="DNA/RNA_pol_sf"/>
</dbReference>
<dbReference type="InterPro" id="IPR000477">
    <property type="entry name" value="RT_dom"/>
</dbReference>
<dbReference type="AlphaFoldDB" id="A0A1Y1S4F0"/>
<evidence type="ECO:0000313" key="3">
    <source>
        <dbReference type="Proteomes" id="UP000192639"/>
    </source>
</evidence>
<dbReference type="Pfam" id="PF00078">
    <property type="entry name" value="RVT_1"/>
    <property type="match status" value="1"/>
</dbReference>
<accession>A0A1Y1S4F0</accession>
<name>A0A1Y1S4F0_9MICR</name>
<comment type="caution">
    <text evidence="2">The sequence shown here is derived from an EMBL/GenBank/DDBJ whole genome shotgun (WGS) entry which is preliminary data.</text>
</comment>
<dbReference type="SUPFAM" id="SSF56672">
    <property type="entry name" value="DNA/RNA polymerases"/>
    <property type="match status" value="1"/>
</dbReference>
<dbReference type="Pfam" id="PF14529">
    <property type="entry name" value="Exo_endo_phos_2"/>
    <property type="match status" value="1"/>
</dbReference>
<keyword evidence="3" id="KW-1185">Reference proteome</keyword>
<sequence length="829" mass="96021">MDQYHIIGVTESWLDTSNRDYIAEFQLSGYTIFSCERENRIGGGVILYIHSSLHPISIKTEPINGVDTVFIELKNNASRKILGLIYRPPGRSAEIDRLLFESISETISQCETIIMGDFNLPVARWGNPLRSHTGHDLYTNLLESELHQHVHEPTRDLNTLDLILSTSKDLVSNVNVGPVFSSSDHRIITFNLRMKEIKVNDSKERVPNYQRANFTRMRIILEDTDWSELLSESESDIDKSWEAFTTKLNEAISVCVPYRYRRSARKNKPKWWNEEIKNSLSLKKHAYDKYISTKNQDDKVEFDRARSETKRLIKRSKKNLEEYIAESCKSNPKEFYSFVKSKKALTCNIGPLTKGQGNHTNDENEMATILNNFFASVFTEEDCSSFQPLETRRTENFLNNLLIVESDVVQKIDKMKTNKTPGPDKISPRILKEVKHQISKPLAIIFNKSLRNGKVPSDWKRANVTPIFKKGDKSQPGNYRPISLTSVVCKLMETIIRDNMVKFLEDNDIIKPSQHGFRNKRSCLTNLLDFFHNVFDTYDESRAVDVIYLDFQKAFDKVPHQRLLNKLKTHGISGSIYNWLQDWLSERKQRVVLNGVSSQWLNVKSGVPQGSVLGPILFLIYVNDIDDGISCKISKFADDTKIASKVTTTSDREVLQSDLDRLTSWANKWQMKFNVDKCKVLHIGRNNDHVQYSMNGKLLTAVNKEKDLGITISNDLKPSQHCSEVVKIANRLVGFIGRTFENKSEKVILKLHNSLVRPHLEYCVQFWSPYYRKDIDKLERVQRRITKMIPRLKNKPYEERLKELNLFSLEKRRMRGDLIEMFKIIKGFD</sequence>
<gene>
    <name evidence="2" type="primary">RTJK</name>
    <name evidence="2" type="ORF">ECANGB1_429</name>
</gene>
<evidence type="ECO:0000259" key="1">
    <source>
        <dbReference type="PROSITE" id="PS50878"/>
    </source>
</evidence>
<dbReference type="InterPro" id="IPR005135">
    <property type="entry name" value="Endo/exonuclease/phosphatase"/>
</dbReference>
<feature type="domain" description="Reverse transcriptase" evidence="1">
    <location>
        <begin position="448"/>
        <end position="712"/>
    </location>
</feature>
<evidence type="ECO:0000313" key="2">
    <source>
        <dbReference type="EMBL" id="ORD93263.1"/>
    </source>
</evidence>
<dbReference type="CDD" id="cd01650">
    <property type="entry name" value="RT_nLTR_like"/>
    <property type="match status" value="1"/>
</dbReference>
<reference evidence="2 3" key="1">
    <citation type="journal article" date="2017" name="Environ. Microbiol.">
        <title>Decay of the glycolytic pathway and adaptation to intranuclear parasitism within Enterocytozoonidae microsporidia.</title>
        <authorList>
            <person name="Wiredu Boakye D."/>
            <person name="Jaroenlak P."/>
            <person name="Prachumwat A."/>
            <person name="Williams T.A."/>
            <person name="Bateman K.S."/>
            <person name="Itsathitphaisarn O."/>
            <person name="Sritunyalucksana K."/>
            <person name="Paszkiewicz K.H."/>
            <person name="Moore K.A."/>
            <person name="Stentiford G.D."/>
            <person name="Williams B.A."/>
        </authorList>
    </citation>
    <scope>NUCLEOTIDE SEQUENCE [LARGE SCALE GENOMIC DNA]</scope>
    <source>
        <strain evidence="2 3">GB1</strain>
    </source>
</reference>
<dbReference type="PROSITE" id="PS50878">
    <property type="entry name" value="RT_POL"/>
    <property type="match status" value="1"/>
</dbReference>
<dbReference type="Gene3D" id="3.60.10.10">
    <property type="entry name" value="Endonuclease/exonuclease/phosphatase"/>
    <property type="match status" value="1"/>
</dbReference>
<feature type="non-terminal residue" evidence="2">
    <location>
        <position position="829"/>
    </location>
</feature>
<dbReference type="GO" id="GO:0003824">
    <property type="term" value="F:catalytic activity"/>
    <property type="evidence" value="ECO:0007669"/>
    <property type="project" value="InterPro"/>
</dbReference>